<dbReference type="OrthoDB" id="199366at2759"/>
<sequence>MPMFGKRTLFQWFRFAWEREPVIVAAIVVGVLPPFGVVFMPESWREDVMRRQHMVTTRYPVPVRDEGDDTKA</sequence>
<dbReference type="Pfam" id="PF14987">
    <property type="entry name" value="NADHdh_A3"/>
    <property type="match status" value="1"/>
</dbReference>
<keyword evidence="1" id="KW-0812">Transmembrane</keyword>
<proteinExistence type="predicted"/>
<protein>
    <submittedName>
        <fullName evidence="2">Hypp5178 protein</fullName>
    </submittedName>
</protein>
<dbReference type="GO" id="GO:0045271">
    <property type="term" value="C:respiratory chain complex I"/>
    <property type="evidence" value="ECO:0007669"/>
    <property type="project" value="InterPro"/>
</dbReference>
<organism evidence="2 3">
    <name type="scientific">Branchiostoma lanceolatum</name>
    <name type="common">Common lancelet</name>
    <name type="synonym">Amphioxus lanceolatum</name>
    <dbReference type="NCBI Taxonomy" id="7740"/>
    <lineage>
        <taxon>Eukaryota</taxon>
        <taxon>Metazoa</taxon>
        <taxon>Chordata</taxon>
        <taxon>Cephalochordata</taxon>
        <taxon>Leptocardii</taxon>
        <taxon>Amphioxiformes</taxon>
        <taxon>Branchiostomatidae</taxon>
        <taxon>Branchiostoma</taxon>
    </lineage>
</organism>
<reference evidence="2" key="1">
    <citation type="submission" date="2022-01" db="EMBL/GenBank/DDBJ databases">
        <authorList>
            <person name="Braso-Vives M."/>
        </authorList>
    </citation>
    <scope>NUCLEOTIDE SEQUENCE</scope>
</reference>
<evidence type="ECO:0000256" key="1">
    <source>
        <dbReference type="SAM" id="Phobius"/>
    </source>
</evidence>
<accession>A0A8K0AFC9</accession>
<dbReference type="GO" id="GO:0005743">
    <property type="term" value="C:mitochondrial inner membrane"/>
    <property type="evidence" value="ECO:0007669"/>
    <property type="project" value="InterPro"/>
</dbReference>
<keyword evidence="3" id="KW-1185">Reference proteome</keyword>
<dbReference type="Proteomes" id="UP000838412">
    <property type="component" value="Chromosome 9"/>
</dbReference>
<gene>
    <name evidence="2" type="primary">Hypp5178</name>
    <name evidence="2" type="ORF">BLAG_LOCUS24948</name>
</gene>
<dbReference type="InterPro" id="IPR026626">
    <property type="entry name" value="NDUFA3"/>
</dbReference>
<name>A0A8K0AFC9_BRALA</name>
<keyword evidence="1" id="KW-0472">Membrane</keyword>
<feature type="transmembrane region" description="Helical" evidence="1">
    <location>
        <begin position="21"/>
        <end position="40"/>
    </location>
</feature>
<evidence type="ECO:0000313" key="3">
    <source>
        <dbReference type="Proteomes" id="UP000838412"/>
    </source>
</evidence>
<evidence type="ECO:0000313" key="2">
    <source>
        <dbReference type="EMBL" id="CAH1273682.1"/>
    </source>
</evidence>
<dbReference type="AlphaFoldDB" id="A0A8K0AFC9"/>
<dbReference type="EMBL" id="OV696694">
    <property type="protein sequence ID" value="CAH1273682.1"/>
    <property type="molecule type" value="Genomic_DNA"/>
</dbReference>
<keyword evidence="1" id="KW-1133">Transmembrane helix</keyword>